<feature type="transmembrane region" description="Helical" evidence="1">
    <location>
        <begin position="345"/>
        <end position="369"/>
    </location>
</feature>
<evidence type="ECO:0000259" key="2">
    <source>
        <dbReference type="Pfam" id="PF13962"/>
    </source>
</evidence>
<feature type="transmembrane region" description="Helical" evidence="1">
    <location>
        <begin position="305"/>
        <end position="325"/>
    </location>
</feature>
<dbReference type="PANTHER" id="PTHR24177">
    <property type="entry name" value="CASKIN"/>
    <property type="match status" value="1"/>
</dbReference>
<feature type="transmembrane region" description="Helical" evidence="1">
    <location>
        <begin position="421"/>
        <end position="446"/>
    </location>
</feature>
<name>A0A4Y7K729_PAPSO</name>
<keyword evidence="4" id="KW-1185">Reference proteome</keyword>
<protein>
    <recommendedName>
        <fullName evidence="2">PGG domain-containing protein</fullName>
    </recommendedName>
</protein>
<dbReference type="EMBL" id="CM010721">
    <property type="protein sequence ID" value="RZC68140.1"/>
    <property type="molecule type" value="Genomic_DNA"/>
</dbReference>
<keyword evidence="1" id="KW-1133">Transmembrane helix</keyword>
<proteinExistence type="predicted"/>
<dbReference type="Proteomes" id="UP000316621">
    <property type="component" value="Chromosome 7"/>
</dbReference>
<gene>
    <name evidence="3" type="ORF">C5167_031399</name>
</gene>
<organism evidence="3 4">
    <name type="scientific">Papaver somniferum</name>
    <name type="common">Opium poppy</name>
    <dbReference type="NCBI Taxonomy" id="3469"/>
    <lineage>
        <taxon>Eukaryota</taxon>
        <taxon>Viridiplantae</taxon>
        <taxon>Streptophyta</taxon>
        <taxon>Embryophyta</taxon>
        <taxon>Tracheophyta</taxon>
        <taxon>Spermatophyta</taxon>
        <taxon>Magnoliopsida</taxon>
        <taxon>Ranunculales</taxon>
        <taxon>Papaveraceae</taxon>
        <taxon>Papaveroideae</taxon>
        <taxon>Papaver</taxon>
    </lineage>
</organism>
<evidence type="ECO:0000256" key="1">
    <source>
        <dbReference type="SAM" id="Phobius"/>
    </source>
</evidence>
<accession>A0A4Y7K729</accession>
<evidence type="ECO:0000313" key="4">
    <source>
        <dbReference type="Proteomes" id="UP000316621"/>
    </source>
</evidence>
<dbReference type="GO" id="GO:0016020">
    <property type="term" value="C:membrane"/>
    <property type="evidence" value="ECO:0007669"/>
    <property type="project" value="TreeGrafter"/>
</dbReference>
<sequence length="452" mass="50366">MGDMEMGVNRELSEAANLISTCGNNGSEGHSDTPQQLEIAVLVGNIELIKAMVERNKNLTQISYGDEEIPIITAVNFSPRNVKKDIVKFLYSVMRGNPDDPSVFSVDPSVFSGDSGCRIICSVIGAGYYDIAVDMISLYPDLALVRQGGHCALEIALIKKMSSEDIEQYFNKYAEDTTNMLEIAITTRTTGNHATARKHFQSRVSQRRVSWVSEKDGSHKGQLRTLAYSSQNQARLRRYKNSTKARIFYSSADPTRASMEVESPLEYITATNEDKWTPQEILDLHHRQPIADAEKWTKDTSQSGTLVSALIVTVAFASTFTIPGGNFSDNSDIHKRGIPIFLHKTAFTVFIVANAMALFSSFSSLLLFLGLQTSQFEDHDYLRFIPKRLIMSFITLFISIVTMMIAFCATLHIILGSRFTWLPTLLSIAASIPVGLFIWSQLSLFFKMVVST</sequence>
<reference evidence="3 4" key="1">
    <citation type="journal article" date="2018" name="Science">
        <title>The opium poppy genome and morphinan production.</title>
        <authorList>
            <person name="Guo L."/>
            <person name="Winzer T."/>
            <person name="Yang X."/>
            <person name="Li Y."/>
            <person name="Ning Z."/>
            <person name="He Z."/>
            <person name="Teodor R."/>
            <person name="Lu Y."/>
            <person name="Bowser T.A."/>
            <person name="Graham I.A."/>
            <person name="Ye K."/>
        </authorList>
    </citation>
    <scope>NUCLEOTIDE SEQUENCE [LARGE SCALE GENOMIC DNA]</scope>
    <source>
        <strain evidence="4">cv. HN1</strain>
        <tissue evidence="3">Leaves</tissue>
    </source>
</reference>
<evidence type="ECO:0000313" key="3">
    <source>
        <dbReference type="EMBL" id="RZC68140.1"/>
    </source>
</evidence>
<dbReference type="PANTHER" id="PTHR24177:SF365">
    <property type="entry name" value="ANKYRIN REPEAT-CONTAINING PROTEIN NPR4-LIKE ISOFORM X1"/>
    <property type="match status" value="1"/>
</dbReference>
<keyword evidence="1" id="KW-0812">Transmembrane</keyword>
<feature type="domain" description="PGG" evidence="2">
    <location>
        <begin position="294"/>
        <end position="413"/>
    </location>
</feature>
<feature type="transmembrane region" description="Helical" evidence="1">
    <location>
        <begin position="389"/>
        <end position="415"/>
    </location>
</feature>
<dbReference type="AlphaFoldDB" id="A0A4Y7K729"/>
<keyword evidence="1" id="KW-0472">Membrane</keyword>
<dbReference type="Pfam" id="PF13962">
    <property type="entry name" value="PGG"/>
    <property type="match status" value="1"/>
</dbReference>
<dbReference type="Gramene" id="RZC68140">
    <property type="protein sequence ID" value="RZC68140"/>
    <property type="gene ID" value="C5167_031399"/>
</dbReference>
<dbReference type="InterPro" id="IPR026961">
    <property type="entry name" value="PGG_dom"/>
</dbReference>